<organism evidence="2 3">
    <name type="scientific">Lolium multiflorum</name>
    <name type="common">Italian ryegrass</name>
    <name type="synonym">Lolium perenne subsp. multiflorum</name>
    <dbReference type="NCBI Taxonomy" id="4521"/>
    <lineage>
        <taxon>Eukaryota</taxon>
        <taxon>Viridiplantae</taxon>
        <taxon>Streptophyta</taxon>
        <taxon>Embryophyta</taxon>
        <taxon>Tracheophyta</taxon>
        <taxon>Spermatophyta</taxon>
        <taxon>Magnoliopsida</taxon>
        <taxon>Liliopsida</taxon>
        <taxon>Poales</taxon>
        <taxon>Poaceae</taxon>
        <taxon>BOP clade</taxon>
        <taxon>Pooideae</taxon>
        <taxon>Poodae</taxon>
        <taxon>Poeae</taxon>
        <taxon>Poeae Chloroplast Group 2 (Poeae type)</taxon>
        <taxon>Loliodinae</taxon>
        <taxon>Loliinae</taxon>
        <taxon>Lolium</taxon>
    </lineage>
</organism>
<dbReference type="InterPro" id="IPR001584">
    <property type="entry name" value="Integrase_cat-core"/>
</dbReference>
<keyword evidence="3" id="KW-1185">Reference proteome</keyword>
<dbReference type="PROSITE" id="PS50994">
    <property type="entry name" value="INTEGRASE"/>
    <property type="match status" value="1"/>
</dbReference>
<dbReference type="GO" id="GO:0003676">
    <property type="term" value="F:nucleic acid binding"/>
    <property type="evidence" value="ECO:0007669"/>
    <property type="project" value="InterPro"/>
</dbReference>
<dbReference type="InterPro" id="IPR036770">
    <property type="entry name" value="Ankyrin_rpt-contain_sf"/>
</dbReference>
<proteinExistence type="predicted"/>
<dbReference type="AlphaFoldDB" id="A0AAD8VZW1"/>
<dbReference type="EMBL" id="JAUUTY010000005">
    <property type="protein sequence ID" value="KAK1629792.1"/>
    <property type="molecule type" value="Genomic_DNA"/>
</dbReference>
<dbReference type="Proteomes" id="UP001231189">
    <property type="component" value="Unassembled WGS sequence"/>
</dbReference>
<dbReference type="SUPFAM" id="SSF53098">
    <property type="entry name" value="Ribonuclease H-like"/>
    <property type="match status" value="1"/>
</dbReference>
<dbReference type="Pfam" id="PF13976">
    <property type="entry name" value="gag_pre-integrs"/>
    <property type="match status" value="1"/>
</dbReference>
<dbReference type="GO" id="GO:0015074">
    <property type="term" value="P:DNA integration"/>
    <property type="evidence" value="ECO:0007669"/>
    <property type="project" value="InterPro"/>
</dbReference>
<dbReference type="PANTHER" id="PTHR42648">
    <property type="entry name" value="TRANSPOSASE, PUTATIVE-RELATED"/>
    <property type="match status" value="1"/>
</dbReference>
<evidence type="ECO:0000313" key="3">
    <source>
        <dbReference type="Proteomes" id="UP001231189"/>
    </source>
</evidence>
<dbReference type="Gene3D" id="1.25.40.20">
    <property type="entry name" value="Ankyrin repeat-containing domain"/>
    <property type="match status" value="1"/>
</dbReference>
<accession>A0AAD8VZW1</accession>
<comment type="caution">
    <text evidence="2">The sequence shown here is derived from an EMBL/GenBank/DDBJ whole genome shotgun (WGS) entry which is preliminary data.</text>
</comment>
<dbReference type="PANTHER" id="PTHR42648:SF25">
    <property type="entry name" value="RNA-DIRECTED DNA POLYMERASE"/>
    <property type="match status" value="1"/>
</dbReference>
<dbReference type="InterPro" id="IPR039537">
    <property type="entry name" value="Retrotran_Ty1/copia-like"/>
</dbReference>
<sequence length="396" mass="43825">MASSSSSSSSSLPSPSSSGCCVSSGSSSFQPRIFPDTLKLYTERTHRGGLIFEEAREGNIPIMKTMAELCRIEGKSLEVVEEIKDSPNGTSLGALHVAALNGKLEMCEFLIDELNLDVNAAAQHVLFSIISLGQLDENGSRVLIESGVLRIWDRHRRLLAKVTRGTNRLYVLDVQVAQPLCLAARREDEAWQWHERFGHLHFEALKRLSTTEMVRGMPCLDHVEQFCDVCVLTKQRRLPFPQQASFRAKEKLELVHGDLCGPVTPATPGGRRYFLLLVDDLSRYMWVVLLGSKGEAADAIRRSQVAAEAECGRKLRVLRTDNGGEFTATEFASYCADEGIQRHYSAPYSPQQNGVVERRNQTVVGMARALLKQRDAGCLLGRGGADGRLHPQPLAY</sequence>
<dbReference type="InterPro" id="IPR012337">
    <property type="entry name" value="RNaseH-like_sf"/>
</dbReference>
<protein>
    <recommendedName>
        <fullName evidence="1">Integrase catalytic domain-containing protein</fullName>
    </recommendedName>
</protein>
<dbReference type="Pfam" id="PF00665">
    <property type="entry name" value="rve"/>
    <property type="match status" value="1"/>
</dbReference>
<dbReference type="InterPro" id="IPR025724">
    <property type="entry name" value="GAG-pre-integrase_dom"/>
</dbReference>
<dbReference type="InterPro" id="IPR036397">
    <property type="entry name" value="RNaseH_sf"/>
</dbReference>
<evidence type="ECO:0000259" key="1">
    <source>
        <dbReference type="PROSITE" id="PS50994"/>
    </source>
</evidence>
<feature type="domain" description="Integrase catalytic" evidence="1">
    <location>
        <begin position="237"/>
        <end position="396"/>
    </location>
</feature>
<evidence type="ECO:0000313" key="2">
    <source>
        <dbReference type="EMBL" id="KAK1629792.1"/>
    </source>
</evidence>
<reference evidence="2" key="1">
    <citation type="submission" date="2023-07" db="EMBL/GenBank/DDBJ databases">
        <title>A chromosome-level genome assembly of Lolium multiflorum.</title>
        <authorList>
            <person name="Chen Y."/>
            <person name="Copetti D."/>
            <person name="Kolliker R."/>
            <person name="Studer B."/>
        </authorList>
    </citation>
    <scope>NUCLEOTIDE SEQUENCE</scope>
    <source>
        <strain evidence="2">02402/16</strain>
        <tissue evidence="2">Leaf</tissue>
    </source>
</reference>
<dbReference type="Gene3D" id="3.30.420.10">
    <property type="entry name" value="Ribonuclease H-like superfamily/Ribonuclease H"/>
    <property type="match status" value="1"/>
</dbReference>
<gene>
    <name evidence="2" type="ORF">QYE76_004107</name>
</gene>
<name>A0AAD8VZW1_LOLMU</name>